<keyword evidence="3" id="KW-0548">Nucleotidyltransferase</keyword>
<feature type="compositionally biased region" description="Basic and acidic residues" evidence="11">
    <location>
        <begin position="830"/>
        <end position="840"/>
    </location>
</feature>
<dbReference type="InterPro" id="IPR036397">
    <property type="entry name" value="RNaseH_sf"/>
</dbReference>
<dbReference type="Pfam" id="PF00665">
    <property type="entry name" value="rve"/>
    <property type="match status" value="1"/>
</dbReference>
<dbReference type="PROSITE" id="PS50994">
    <property type="entry name" value="INTEGRASE"/>
    <property type="match status" value="1"/>
</dbReference>
<evidence type="ECO:0000256" key="7">
    <source>
        <dbReference type="ARBA" id="ARBA00022801"/>
    </source>
</evidence>
<dbReference type="InterPro" id="IPR043128">
    <property type="entry name" value="Rev_trsase/Diguanyl_cyclase"/>
</dbReference>
<dbReference type="InterPro" id="IPR003308">
    <property type="entry name" value="Integrase_Zn-bd_dom_N"/>
</dbReference>
<evidence type="ECO:0000256" key="3">
    <source>
        <dbReference type="ARBA" id="ARBA00022695"/>
    </source>
</evidence>
<dbReference type="PROSITE" id="PS51027">
    <property type="entry name" value="INTEGRASE_DBD"/>
    <property type="match status" value="1"/>
</dbReference>
<feature type="compositionally biased region" description="Low complexity" evidence="11">
    <location>
        <begin position="783"/>
        <end position="794"/>
    </location>
</feature>
<keyword evidence="8" id="KW-0229">DNA integration</keyword>
<dbReference type="PROSITE" id="PS50876">
    <property type="entry name" value="ZF_INTEGRASE"/>
    <property type="match status" value="1"/>
</dbReference>
<evidence type="ECO:0000256" key="2">
    <source>
        <dbReference type="ARBA" id="ARBA00022679"/>
    </source>
</evidence>
<dbReference type="SUPFAM" id="SSF53098">
    <property type="entry name" value="Ribonuclease H-like"/>
    <property type="match status" value="1"/>
</dbReference>
<sequence>MEGMGALQPGMPSPTMIPTGWDILIIDLKDCFFIIPLHPDDKPKFAFTVPAINNAEPAKRYQWKVLPQGMRNSPIICQWYVAQALAGVRKQFPDARCYHYMDDILVAASTRDELLRIQPQLLAALHAYGLEVAPEKVQQHPPWKYFGVKILDQTIQRQEVQFPDSIKTLNDAQKLLGVINWLRPYLALTAKQLSPLFNTLKGDPDLNSPRELTPEARQALQEVQRAVSARQVYRVDPSIAITVFITIPDLHPTSIIGQWNAQWPDPLHILEWVFLPHQPKRTVTTVFELVASLIIKCRQRCLQLMAADPAVIVIPISKEYFERSLIHSAPLQSALQNFSGQITYHLPSHKLLQLAKSTVLSLRPRNSRVPVQGPTVFTDGSGKTGKAIVTWKEGSEWQVLKEHESGSAQLVELRAVTMAFQRFSQEPLNLVTDSAYVADITQRLDCSLLKEVKNAALFSLLQTLWSAIQARVHLYYILHIRSHTNLPGFLTEGNARADMLANPAWVGPQPDKIAQAKALHGFFHQSAHTLQKQFHLTPTEARDIVSACADRHGLAAPLPAGVNPRGLKALQIWQTDVTHIPEFGRLKYVHVSIDTFSSAMWATAHTGEKGRDVIAHWKSAFPVLGVPASVKTDNGPAYASEKTRQFLHLWGVDHTFGIPRSPTGQAIVEHAHGTLKRVLDKQKRGMHGETLQSRLAKSLYTINHLTIPQNSNNPVILNHFLSLQSAGETQLPRAKVWVRNLLTNQWEGPHELIVWGRGYACVSIDTGIQWLPAKCVCPDLRQQRQNRQPPNDDQNANHPNGDQNVDHQPNDSSDDDQDVNHQADGPSTSRDWDGPSTSRD</sequence>
<dbReference type="GO" id="GO:0003677">
    <property type="term" value="F:DNA binding"/>
    <property type="evidence" value="ECO:0007669"/>
    <property type="project" value="UniProtKB-KW"/>
</dbReference>
<dbReference type="InterPro" id="IPR043502">
    <property type="entry name" value="DNA/RNA_pol_sf"/>
</dbReference>
<reference evidence="12" key="2">
    <citation type="submission" date="2025-08" db="UniProtKB">
        <authorList>
            <consortium name="Ensembl"/>
        </authorList>
    </citation>
    <scope>IDENTIFICATION</scope>
</reference>
<dbReference type="Pfam" id="PF06817">
    <property type="entry name" value="RVT_thumb"/>
    <property type="match status" value="1"/>
</dbReference>
<dbReference type="InterPro" id="IPR001037">
    <property type="entry name" value="Integrase_C_retrovir"/>
</dbReference>
<keyword evidence="9" id="KW-0695">RNA-directed DNA polymerase</keyword>
<dbReference type="Gene3D" id="3.30.70.270">
    <property type="match status" value="2"/>
</dbReference>
<dbReference type="InterPro" id="IPR036862">
    <property type="entry name" value="Integrase_C_dom_sf_retrovir"/>
</dbReference>
<dbReference type="Gene3D" id="3.30.420.10">
    <property type="entry name" value="Ribonuclease H-like superfamily/Ribonuclease H"/>
    <property type="match status" value="2"/>
</dbReference>
<dbReference type="PROSITE" id="PS50878">
    <property type="entry name" value="RT_POL"/>
    <property type="match status" value="1"/>
</dbReference>
<dbReference type="GO" id="GO:0003964">
    <property type="term" value="F:RNA-directed DNA polymerase activity"/>
    <property type="evidence" value="ECO:0007669"/>
    <property type="project" value="UniProtKB-KW"/>
</dbReference>
<dbReference type="Gene3D" id="2.30.30.10">
    <property type="entry name" value="Integrase, C-terminal domain superfamily, retroviral"/>
    <property type="match status" value="1"/>
</dbReference>
<keyword evidence="10" id="KW-0238">DNA-binding</keyword>
<dbReference type="PANTHER" id="PTHR41694">
    <property type="entry name" value="ENDOGENOUS RETROVIRUS GROUP K MEMBER POL PROTEIN"/>
    <property type="match status" value="1"/>
</dbReference>
<proteinExistence type="inferred from homology"/>
<dbReference type="SUPFAM" id="SSF56672">
    <property type="entry name" value="DNA/RNA polymerases"/>
    <property type="match status" value="1"/>
</dbReference>
<dbReference type="GO" id="GO:0004523">
    <property type="term" value="F:RNA-DNA hybrid ribonuclease activity"/>
    <property type="evidence" value="ECO:0007669"/>
    <property type="project" value="InterPro"/>
</dbReference>
<feature type="region of interest" description="Disordered" evidence="11">
    <location>
        <begin position="783"/>
        <end position="840"/>
    </location>
</feature>
<organism evidence="12 13">
    <name type="scientific">Corvus moneduloides</name>
    <name type="common">New Caledonian crow</name>
    <dbReference type="NCBI Taxonomy" id="1196302"/>
    <lineage>
        <taxon>Eukaryota</taxon>
        <taxon>Metazoa</taxon>
        <taxon>Chordata</taxon>
        <taxon>Craniata</taxon>
        <taxon>Vertebrata</taxon>
        <taxon>Euteleostomi</taxon>
        <taxon>Archelosauria</taxon>
        <taxon>Archosauria</taxon>
        <taxon>Dinosauria</taxon>
        <taxon>Saurischia</taxon>
        <taxon>Theropoda</taxon>
        <taxon>Coelurosauria</taxon>
        <taxon>Aves</taxon>
        <taxon>Neognathae</taxon>
        <taxon>Neoaves</taxon>
        <taxon>Telluraves</taxon>
        <taxon>Australaves</taxon>
        <taxon>Passeriformes</taxon>
        <taxon>Corvoidea</taxon>
        <taxon>Corvidae</taxon>
        <taxon>Corvus</taxon>
    </lineage>
</organism>
<protein>
    <submittedName>
        <fullName evidence="12">Uncharacterized protein</fullName>
    </submittedName>
</protein>
<keyword evidence="6" id="KW-0255">Endonuclease</keyword>
<dbReference type="GO" id="GO:0015074">
    <property type="term" value="P:DNA integration"/>
    <property type="evidence" value="ECO:0007669"/>
    <property type="project" value="UniProtKB-KW"/>
</dbReference>
<name>A0A8U7N854_CORMO</name>
<keyword evidence="4" id="KW-0540">Nuclease</keyword>
<keyword evidence="5" id="KW-0479">Metal-binding</keyword>
<keyword evidence="7" id="KW-0378">Hydrolase</keyword>
<dbReference type="PROSITE" id="PS50879">
    <property type="entry name" value="RNASE_H_1"/>
    <property type="match status" value="1"/>
</dbReference>
<dbReference type="SUPFAM" id="SSF46919">
    <property type="entry name" value="N-terminal Zn binding domain of HIV integrase"/>
    <property type="match status" value="1"/>
</dbReference>
<evidence type="ECO:0000256" key="5">
    <source>
        <dbReference type="ARBA" id="ARBA00022723"/>
    </source>
</evidence>
<reference evidence="12" key="3">
    <citation type="submission" date="2025-09" db="UniProtKB">
        <authorList>
            <consortium name="Ensembl"/>
        </authorList>
    </citation>
    <scope>IDENTIFICATION</scope>
</reference>
<dbReference type="GO" id="GO:0008270">
    <property type="term" value="F:zinc ion binding"/>
    <property type="evidence" value="ECO:0007669"/>
    <property type="project" value="InterPro"/>
</dbReference>
<dbReference type="Gene3D" id="1.10.10.200">
    <property type="match status" value="1"/>
</dbReference>
<dbReference type="Ensembl" id="ENSCMUT00000034025.1">
    <property type="protein sequence ID" value="ENSCMUP00000028369.1"/>
    <property type="gene ID" value="ENSCMUG00000017136.1"/>
</dbReference>
<evidence type="ECO:0000256" key="1">
    <source>
        <dbReference type="ARBA" id="ARBA00010879"/>
    </source>
</evidence>
<evidence type="ECO:0000256" key="4">
    <source>
        <dbReference type="ARBA" id="ARBA00022722"/>
    </source>
</evidence>
<dbReference type="GO" id="GO:0035613">
    <property type="term" value="F:RNA stem-loop binding"/>
    <property type="evidence" value="ECO:0007669"/>
    <property type="project" value="TreeGrafter"/>
</dbReference>
<dbReference type="InterPro" id="IPR001584">
    <property type="entry name" value="Integrase_cat-core"/>
</dbReference>
<dbReference type="PANTHER" id="PTHR41694:SF3">
    <property type="entry name" value="RNA-DIRECTED DNA POLYMERASE-RELATED"/>
    <property type="match status" value="1"/>
</dbReference>
<keyword evidence="2" id="KW-0808">Transferase</keyword>
<dbReference type="SUPFAM" id="SSF50122">
    <property type="entry name" value="DNA-binding domain of retroviral integrase"/>
    <property type="match status" value="1"/>
</dbReference>
<evidence type="ECO:0000256" key="8">
    <source>
        <dbReference type="ARBA" id="ARBA00022908"/>
    </source>
</evidence>
<dbReference type="Pfam" id="PF00078">
    <property type="entry name" value="RVT_1"/>
    <property type="match status" value="1"/>
</dbReference>
<evidence type="ECO:0000256" key="6">
    <source>
        <dbReference type="ARBA" id="ARBA00022759"/>
    </source>
</evidence>
<reference evidence="13" key="1">
    <citation type="submission" date="2019-10" db="EMBL/GenBank/DDBJ databases">
        <title>Corvus moneduloides (New Caledonian crow) genome, bCorMon1, primary haplotype.</title>
        <authorList>
            <person name="Rutz C."/>
            <person name="Fungtammasan C."/>
            <person name="Mountcastle J."/>
            <person name="Formenti G."/>
            <person name="Chow W."/>
            <person name="Howe K."/>
            <person name="Steele M.P."/>
            <person name="Fernandes J."/>
            <person name="Gilbert M.T.P."/>
            <person name="Fedrigo O."/>
            <person name="Jarvis E.D."/>
            <person name="Gemmell N."/>
        </authorList>
    </citation>
    <scope>NUCLEOTIDE SEQUENCE [LARGE SCALE GENOMIC DNA]</scope>
</reference>
<dbReference type="InterPro" id="IPR012337">
    <property type="entry name" value="RNaseH-like_sf"/>
</dbReference>
<dbReference type="InterPro" id="IPR010661">
    <property type="entry name" value="RVT_thumb"/>
</dbReference>
<dbReference type="InterPro" id="IPR000477">
    <property type="entry name" value="RT_dom"/>
</dbReference>
<dbReference type="Pfam" id="PF00552">
    <property type="entry name" value="IN_DBD_C"/>
    <property type="match status" value="1"/>
</dbReference>
<evidence type="ECO:0000256" key="11">
    <source>
        <dbReference type="SAM" id="MobiDB-lite"/>
    </source>
</evidence>
<dbReference type="InterPro" id="IPR002156">
    <property type="entry name" value="RNaseH_domain"/>
</dbReference>
<comment type="similarity">
    <text evidence="1">Belongs to the beta type-B retroviral polymerase family. HERV class-II K(HML-2) pol subfamily.</text>
</comment>
<evidence type="ECO:0000256" key="9">
    <source>
        <dbReference type="ARBA" id="ARBA00022918"/>
    </source>
</evidence>
<dbReference type="CDD" id="cd09273">
    <property type="entry name" value="RNase_HI_RT_Bel"/>
    <property type="match status" value="1"/>
</dbReference>
<keyword evidence="13" id="KW-1185">Reference proteome</keyword>
<dbReference type="Pfam" id="PF00075">
    <property type="entry name" value="RNase_H"/>
    <property type="match status" value="1"/>
</dbReference>
<dbReference type="Gene3D" id="3.10.10.10">
    <property type="entry name" value="HIV Type 1 Reverse Transcriptase, subunit A, domain 1"/>
    <property type="match status" value="1"/>
</dbReference>
<evidence type="ECO:0000313" key="13">
    <source>
        <dbReference type="Proteomes" id="UP000694553"/>
    </source>
</evidence>
<dbReference type="AlphaFoldDB" id="A0A8U7N854"/>
<dbReference type="Pfam" id="PF02022">
    <property type="entry name" value="Integrase_Zn"/>
    <property type="match status" value="1"/>
</dbReference>
<dbReference type="Proteomes" id="UP000694553">
    <property type="component" value="Unassembled WGS sequence"/>
</dbReference>
<evidence type="ECO:0000313" key="12">
    <source>
        <dbReference type="Ensembl" id="ENSCMUP00000028369.1"/>
    </source>
</evidence>
<dbReference type="OMA" id="SACADRH"/>
<evidence type="ECO:0000256" key="10">
    <source>
        <dbReference type="ARBA" id="ARBA00023125"/>
    </source>
</evidence>
<accession>A0A8U7N854</accession>
<dbReference type="InterPro" id="IPR017856">
    <property type="entry name" value="Integrase-like_N"/>
</dbReference>